<dbReference type="EMBL" id="PKSM01000176">
    <property type="protein sequence ID" value="POW05040.1"/>
    <property type="molecule type" value="Genomic_DNA"/>
</dbReference>
<feature type="non-terminal residue" evidence="1">
    <location>
        <position position="1"/>
    </location>
</feature>
<comment type="caution">
    <text evidence="1">The sequence shown here is derived from an EMBL/GenBank/DDBJ whole genome shotgun (WGS) entry which is preliminary data.</text>
</comment>
<dbReference type="VEuPathDB" id="FungiDB:PSTT_11363"/>
<dbReference type="VEuPathDB" id="FungiDB:PSHT_10959"/>
<sequence length="946" mass="107359">ARIMGANIDRGNVYYKAKLKADLNQAFEAIDTPGTFAAWQELPTTPPAGLYVDQVGDISMPLSEEQCRNLIAVAHRAPSGCESGTLIDDRHLGNIWEIGADRMDFLEPAWQGYLLSLSQLVVTMLGADGPIRLQLDKMLIYEKGAMSKPQTDTERTRGMFGTLMICLPSAHKGGEVLAKHNGESVILGNSDATQSFSCWYSDVTHEVLPVQSGYRCILSYNLATRPGHTRPTAGTAPDLKRLPLKNTLAKWCEDLANDNTRELPSHIYQTVDYKYTKSQARRPSVSLQELNAEDSKRVHTLQRLARDVRFEILLALLEKVEHGPITREYMRKRLRSDYSGSDTMSMASHHDLDKVEETFFGVKSLCALDGTIILSEARFDPSLCLVGDPFEDLDDSEEEFDESASHRFRRWAFVIVPHQRIGAYLAQCTFLCPEDDDSLESACDNRFRFLDDKEKLQSPGNNDCDSALRYLEQLSSFPLAPMSMLDAMCIHYVSRRSRKLKMVDHLKSALEYCHLTLFQTVAVHHQGRLPLSFFDWAKDWLNKLPAADRIEKYRTWIPLLIEGYPSMAQILSITDKMSNPTGGAAVQDEPPFCLRTWAQGVIRRCITNFHNTTKQPANTDGKLIATAIFDFEAEWAARSALLTSLVERFPQTDATAFLLAVLRQLKTQAVAAHRPAVAAKELYRCLSLRVFNHNRKLSNLMTNTKIKPKASHSWLGDTERYSLETGLEVTPRALVQFFGDVEEMDTEGDYLLEPLLKEILAQSATFSLPDMEALWMPFLYQLVRDLVYRSISLETPIYQELTQQFIRHFIDAKLGPIPQAGNFQVPCSCRDCDHLNKFLRNENQHVMKLAPSKATRQHLVWQLDSARISCTHSTAHDRITFTKTDSETEIRQWKKRQTEIYSDLTQKIEHNHLISLLGAEEANRMRSLAQPVQGAPSLHHQRMRYP</sequence>
<dbReference type="Gene3D" id="2.60.120.620">
    <property type="entry name" value="q2cbj1_9rhob like domain"/>
    <property type="match status" value="1"/>
</dbReference>
<evidence type="ECO:0000313" key="1">
    <source>
        <dbReference type="EMBL" id="POW05040.1"/>
    </source>
</evidence>
<reference evidence="2" key="2">
    <citation type="journal article" date="2018" name="BMC Genomics">
        <title>Genomic insights into host adaptation between the wheat stripe rust pathogen (Puccinia striiformis f. sp. tritici) and the barley stripe rust pathogen (Puccinia striiformis f. sp. hordei).</title>
        <authorList>
            <person name="Xia C."/>
            <person name="Wang M."/>
            <person name="Yin C."/>
            <person name="Cornejo O.E."/>
            <person name="Hulbert S.H."/>
            <person name="Chen X."/>
        </authorList>
    </citation>
    <scope>NUCLEOTIDE SEQUENCE [LARGE SCALE GENOMIC DNA]</scope>
    <source>
        <strain evidence="2">93TX-2</strain>
    </source>
</reference>
<dbReference type="Proteomes" id="UP000238274">
    <property type="component" value="Unassembled WGS sequence"/>
</dbReference>
<dbReference type="OrthoDB" id="2496295at2759"/>
<reference evidence="2" key="3">
    <citation type="journal article" date="2018" name="Mol. Plant Microbe Interact.">
        <title>Genome sequence resources for the wheat stripe rust pathogen (Puccinia striiformis f. sp. tritici) and the barley stripe rust pathogen (Puccinia striiformis f. sp. hordei).</title>
        <authorList>
            <person name="Xia C."/>
            <person name="Wang M."/>
            <person name="Yin C."/>
            <person name="Cornejo O.E."/>
            <person name="Hulbert S.H."/>
            <person name="Chen X."/>
        </authorList>
    </citation>
    <scope>NUCLEOTIDE SEQUENCE [LARGE SCALE GENOMIC DNA]</scope>
    <source>
        <strain evidence="2">93TX-2</strain>
    </source>
</reference>
<gene>
    <name evidence="1" type="ORF">PSHT_10959</name>
</gene>
<protein>
    <recommendedName>
        <fullName evidence="3">Prolyl 4-hydroxylase alpha subunit Fe(2+) 2OG dioxygenase domain-containing protein</fullName>
    </recommendedName>
</protein>
<keyword evidence="2" id="KW-1185">Reference proteome</keyword>
<reference evidence="1 2" key="1">
    <citation type="submission" date="2017-12" db="EMBL/GenBank/DDBJ databases">
        <title>Gene loss provides genomic basis for host adaptation in cereal stripe rust fungi.</title>
        <authorList>
            <person name="Xia C."/>
        </authorList>
    </citation>
    <scope>NUCLEOTIDE SEQUENCE [LARGE SCALE GENOMIC DNA]</scope>
    <source>
        <strain evidence="1 2">93TX-2</strain>
    </source>
</reference>
<organism evidence="1 2">
    <name type="scientific">Puccinia striiformis</name>
    <dbReference type="NCBI Taxonomy" id="27350"/>
    <lineage>
        <taxon>Eukaryota</taxon>
        <taxon>Fungi</taxon>
        <taxon>Dikarya</taxon>
        <taxon>Basidiomycota</taxon>
        <taxon>Pucciniomycotina</taxon>
        <taxon>Pucciniomycetes</taxon>
        <taxon>Pucciniales</taxon>
        <taxon>Pucciniaceae</taxon>
        <taxon>Puccinia</taxon>
    </lineage>
</organism>
<name>A0A2S4V6G1_9BASI</name>
<accession>A0A2S4V6G1</accession>
<evidence type="ECO:0008006" key="3">
    <source>
        <dbReference type="Google" id="ProtNLM"/>
    </source>
</evidence>
<dbReference type="PANTHER" id="PTHR33099:SF7">
    <property type="entry name" value="MYND-TYPE DOMAIN-CONTAINING PROTEIN"/>
    <property type="match status" value="1"/>
</dbReference>
<evidence type="ECO:0000313" key="2">
    <source>
        <dbReference type="Proteomes" id="UP000238274"/>
    </source>
</evidence>
<dbReference type="AlphaFoldDB" id="A0A2S4V6G1"/>
<proteinExistence type="predicted"/>
<dbReference type="PANTHER" id="PTHR33099">
    <property type="entry name" value="FE2OG DIOXYGENASE DOMAIN-CONTAINING PROTEIN"/>
    <property type="match status" value="1"/>
</dbReference>